<feature type="transmembrane region" description="Helical" evidence="2">
    <location>
        <begin position="216"/>
        <end position="238"/>
    </location>
</feature>
<evidence type="ECO:0000256" key="1">
    <source>
        <dbReference type="SAM" id="MobiDB-lite"/>
    </source>
</evidence>
<evidence type="ECO:0000313" key="4">
    <source>
        <dbReference type="Proteomes" id="UP001627154"/>
    </source>
</evidence>
<sequence length="547" mass="57522">MALESSTMAADSTVRSQDSSNSSDSKETKMSKISTTSSNSSSSEASKVAESCVESKHSKDALIVENDQQQQPARSSSSSSQKAHRSSAEARQLQPQLQQQLQQPPPPSSATGQQQPQIDTKQQQQQQQQTSSKNSGVPKNDSNLLMLTSCGQLLLGVILVVFGVLVLVHGASLGQTGAGLWAGVGALCAGGLGVVAALSTSSLTGKSSSGFASAHLASSLVALALSNLAAITALTAVVRDSQRNVPDVALLQLPDDEGVEVEAGWSGLLASCGLLVASCAELFLSGYTSLTLAPKLCSCLRPASDDCQDDLEACVVAVDGQGKNLKTRNMVHQWVIAQSPSKNQPFYVVQPVPMPMHPMIQAPYGIAAGKYHGGFVAAGAYGHLPAMLPAYHHPPGPPSSVAGQHRPPSQIARSKYQAAMVAGQKKRRHSSDQSDGELSSGGRHHHHHPHAHPSHYRRGTPSSASSPDTPKNHHHQRSSSKSTSPSKESPPPPQLDMTDTYTGLDKRISEEFISIAMDPERKSNRASSHHGSDIEAARKAATTPATS</sequence>
<evidence type="ECO:0000256" key="2">
    <source>
        <dbReference type="SAM" id="Phobius"/>
    </source>
</evidence>
<protein>
    <submittedName>
        <fullName evidence="3">Uncharacterized protein</fullName>
    </submittedName>
</protein>
<name>A0ABD2WKE1_9HYME</name>
<feature type="compositionally biased region" description="Low complexity" evidence="1">
    <location>
        <begin position="92"/>
        <end position="102"/>
    </location>
</feature>
<gene>
    <name evidence="3" type="ORF">TKK_011809</name>
</gene>
<feature type="compositionally biased region" description="Low complexity" evidence="1">
    <location>
        <begin position="113"/>
        <end position="129"/>
    </location>
</feature>
<feature type="compositionally biased region" description="Low complexity" evidence="1">
    <location>
        <begin position="68"/>
        <end position="81"/>
    </location>
</feature>
<dbReference type="Proteomes" id="UP001627154">
    <property type="component" value="Unassembled WGS sequence"/>
</dbReference>
<organism evidence="3 4">
    <name type="scientific">Trichogramma kaykai</name>
    <dbReference type="NCBI Taxonomy" id="54128"/>
    <lineage>
        <taxon>Eukaryota</taxon>
        <taxon>Metazoa</taxon>
        <taxon>Ecdysozoa</taxon>
        <taxon>Arthropoda</taxon>
        <taxon>Hexapoda</taxon>
        <taxon>Insecta</taxon>
        <taxon>Pterygota</taxon>
        <taxon>Neoptera</taxon>
        <taxon>Endopterygota</taxon>
        <taxon>Hymenoptera</taxon>
        <taxon>Apocrita</taxon>
        <taxon>Proctotrupomorpha</taxon>
        <taxon>Chalcidoidea</taxon>
        <taxon>Trichogrammatidae</taxon>
        <taxon>Trichogramma</taxon>
    </lineage>
</organism>
<keyword evidence="2" id="KW-0812">Transmembrane</keyword>
<feature type="compositionally biased region" description="Polar residues" evidence="1">
    <location>
        <begin position="1"/>
        <end position="10"/>
    </location>
</feature>
<reference evidence="3 4" key="1">
    <citation type="journal article" date="2024" name="bioRxiv">
        <title>A reference genome for Trichogramma kaykai: A tiny desert-dwelling parasitoid wasp with competing sex-ratio distorters.</title>
        <authorList>
            <person name="Culotta J."/>
            <person name="Lindsey A.R."/>
        </authorList>
    </citation>
    <scope>NUCLEOTIDE SEQUENCE [LARGE SCALE GENOMIC DNA]</scope>
    <source>
        <strain evidence="3 4">KSX58</strain>
    </source>
</reference>
<dbReference type="EMBL" id="JBJJXI010000096">
    <property type="protein sequence ID" value="KAL3393520.1"/>
    <property type="molecule type" value="Genomic_DNA"/>
</dbReference>
<feature type="compositionally biased region" description="Basic and acidic residues" evidence="1">
    <location>
        <begin position="53"/>
        <end position="62"/>
    </location>
</feature>
<keyword evidence="4" id="KW-1185">Reference proteome</keyword>
<feature type="region of interest" description="Disordered" evidence="1">
    <location>
        <begin position="395"/>
        <end position="547"/>
    </location>
</feature>
<feature type="transmembrane region" description="Helical" evidence="2">
    <location>
        <begin position="144"/>
        <end position="168"/>
    </location>
</feature>
<feature type="region of interest" description="Disordered" evidence="1">
    <location>
        <begin position="1"/>
        <end position="140"/>
    </location>
</feature>
<feature type="compositionally biased region" description="Low complexity" evidence="1">
    <location>
        <begin position="31"/>
        <end position="52"/>
    </location>
</feature>
<dbReference type="AlphaFoldDB" id="A0ABD2WKE1"/>
<feature type="compositionally biased region" description="Polar residues" evidence="1">
    <location>
        <begin position="130"/>
        <end position="140"/>
    </location>
</feature>
<evidence type="ECO:0000313" key="3">
    <source>
        <dbReference type="EMBL" id="KAL3393520.1"/>
    </source>
</evidence>
<feature type="compositionally biased region" description="Low complexity" evidence="1">
    <location>
        <begin position="11"/>
        <end position="23"/>
    </location>
</feature>
<accession>A0ABD2WKE1</accession>
<proteinExistence type="predicted"/>
<comment type="caution">
    <text evidence="3">The sequence shown here is derived from an EMBL/GenBank/DDBJ whole genome shotgun (WGS) entry which is preliminary data.</text>
</comment>
<feature type="compositionally biased region" description="Basic residues" evidence="1">
    <location>
        <begin position="442"/>
        <end position="458"/>
    </location>
</feature>
<feature type="compositionally biased region" description="Polar residues" evidence="1">
    <location>
        <begin position="460"/>
        <end position="469"/>
    </location>
</feature>
<feature type="transmembrane region" description="Helical" evidence="2">
    <location>
        <begin position="180"/>
        <end position="204"/>
    </location>
</feature>
<keyword evidence="2" id="KW-1133">Transmembrane helix</keyword>
<keyword evidence="2" id="KW-0472">Membrane</keyword>